<feature type="domain" description="Inosine/uridine-preferring nucleoside hydrolase" evidence="2">
    <location>
        <begin position="28"/>
        <end position="286"/>
    </location>
</feature>
<dbReference type="InterPro" id="IPR036452">
    <property type="entry name" value="Ribo_hydro-like"/>
</dbReference>
<organism evidence="3 4">
    <name type="scientific">Flagellimonas iocasae</name>
    <dbReference type="NCBI Taxonomy" id="2055905"/>
    <lineage>
        <taxon>Bacteria</taxon>
        <taxon>Pseudomonadati</taxon>
        <taxon>Bacteroidota</taxon>
        <taxon>Flavobacteriia</taxon>
        <taxon>Flavobacteriales</taxon>
        <taxon>Flavobacteriaceae</taxon>
        <taxon>Flagellimonas</taxon>
    </lineage>
</organism>
<keyword evidence="3" id="KW-0378">Hydrolase</keyword>
<dbReference type="PANTHER" id="PTHR43264:SF1">
    <property type="entry name" value="INOSINE_URIDINE-PREFERRING NUCLEOSIDE HYDROLASE DOMAIN-CONTAINING PROTEIN"/>
    <property type="match status" value="1"/>
</dbReference>
<gene>
    <name evidence="3" type="ORF">ACFSJE_15925</name>
</gene>
<accession>A0ABW4Y4I8</accession>
<dbReference type="SUPFAM" id="SSF53590">
    <property type="entry name" value="Nucleoside hydrolase"/>
    <property type="match status" value="1"/>
</dbReference>
<feature type="chain" id="PRO_5046597685" evidence="1">
    <location>
        <begin position="22"/>
        <end position="330"/>
    </location>
</feature>
<reference evidence="4" key="1">
    <citation type="journal article" date="2019" name="Int. J. Syst. Evol. Microbiol.">
        <title>The Global Catalogue of Microorganisms (GCM) 10K type strain sequencing project: providing services to taxonomists for standard genome sequencing and annotation.</title>
        <authorList>
            <consortium name="The Broad Institute Genomics Platform"/>
            <consortium name="The Broad Institute Genome Sequencing Center for Infectious Disease"/>
            <person name="Wu L."/>
            <person name="Ma J."/>
        </authorList>
    </citation>
    <scope>NUCLEOTIDE SEQUENCE [LARGE SCALE GENOMIC DNA]</scope>
    <source>
        <strain evidence="4">JCM 3389</strain>
    </source>
</reference>
<feature type="signal peptide" evidence="1">
    <location>
        <begin position="1"/>
        <end position="21"/>
    </location>
</feature>
<keyword evidence="1" id="KW-0732">Signal</keyword>
<keyword evidence="4" id="KW-1185">Reference proteome</keyword>
<dbReference type="PANTHER" id="PTHR43264">
    <property type="match status" value="1"/>
</dbReference>
<proteinExistence type="predicted"/>
<dbReference type="GO" id="GO:0016787">
    <property type="term" value="F:hydrolase activity"/>
    <property type="evidence" value="ECO:0007669"/>
    <property type="project" value="UniProtKB-KW"/>
</dbReference>
<dbReference type="InterPro" id="IPR001910">
    <property type="entry name" value="Inosine/uridine_hydrolase_dom"/>
</dbReference>
<dbReference type="Proteomes" id="UP001597342">
    <property type="component" value="Unassembled WGS sequence"/>
</dbReference>
<evidence type="ECO:0000313" key="4">
    <source>
        <dbReference type="Proteomes" id="UP001597342"/>
    </source>
</evidence>
<dbReference type="RefSeq" id="WP_067034075.1">
    <property type="nucleotide sequence ID" value="NZ_JBHUHU010000005.1"/>
</dbReference>
<dbReference type="Gene3D" id="3.90.245.10">
    <property type="entry name" value="Ribonucleoside hydrolase-like"/>
    <property type="match status" value="1"/>
</dbReference>
<protein>
    <submittedName>
        <fullName evidence="3">Nucleoside hydrolase</fullName>
    </submittedName>
</protein>
<evidence type="ECO:0000259" key="2">
    <source>
        <dbReference type="Pfam" id="PF01156"/>
    </source>
</evidence>
<name>A0ABW4Y4I8_9FLAO</name>
<evidence type="ECO:0000313" key="3">
    <source>
        <dbReference type="EMBL" id="MFD2101278.1"/>
    </source>
</evidence>
<dbReference type="EMBL" id="JBHUHU010000005">
    <property type="protein sequence ID" value="MFD2101278.1"/>
    <property type="molecule type" value="Genomic_DNA"/>
</dbReference>
<dbReference type="Pfam" id="PF01156">
    <property type="entry name" value="IU_nuc_hydro"/>
    <property type="match status" value="1"/>
</dbReference>
<sequence length="330" mass="36792">MKLRIIVFITVCIASMFWVHAQSKAVPVIFDTDMGPDYDDVGAIAMLHAFADNGEAEILATMASTKYEGVASVLDVLNTYFQKPDIPIGVPKGNALLLKDFQHWTDTLIAKYPHSLKSNKEAPDVVRLYRKILSRQPDTSVTLITVGFLTNIAAVLRSLPDDISPMTGEELLHRKVKRMVSMAGKFPKGLEFNIEEDSNSAIFAFNRLKVPIVFSGFEIGDKILTGLPLVNDKKVQHSPIKDVYSISIPKAESDRNGRMSWDQTAVLVAVKGYSPFFKVKSGTIVVNKDGSNVWDDGGSGHHHLITIRPHEEVRTYIDSLMRHQPRIFKN</sequence>
<evidence type="ECO:0000256" key="1">
    <source>
        <dbReference type="SAM" id="SignalP"/>
    </source>
</evidence>
<comment type="caution">
    <text evidence="3">The sequence shown here is derived from an EMBL/GenBank/DDBJ whole genome shotgun (WGS) entry which is preliminary data.</text>
</comment>